<sequence length="319" mass="36261">MAAVDDNRNVQKVFYVDGPGGTGKTTLYGCLIWSLRNRRRSVLCVAFTGIAASLMDSGMTVHSTVFIFYNNLSDTTSFYCLYVARYICDVVDLIDFVYPQHMSLANVDDFARKIVLCPRNEECRQINRTVLQRIKGAERTYTAIDTVVIDNPDEEANYPTEFLNLLELNGLPPFKLTLRVGAIVMLLRNLDPKSKLCNGTRLVVTELRRHNFRVRVLSGDGSAQDDVIIPAIPMTTGGEDDLPFKMKRIQFPVRLSFAMIINKSQGQTFDRVGLLLLSPVFTHGNIRSNDSCWILLYQSKIRHAFKFTHEWIKFDKTVD</sequence>
<dbReference type="GO" id="GO:0006310">
    <property type="term" value="P:DNA recombination"/>
    <property type="evidence" value="ECO:0007669"/>
    <property type="project" value="UniProtKB-KW"/>
</dbReference>
<reference evidence="4 5" key="1">
    <citation type="submission" date="2019-08" db="EMBL/GenBank/DDBJ databases">
        <title>The genome of the soybean aphid Biotype 1, its phylome, world population structure and adaptation to the North American continent.</title>
        <authorList>
            <person name="Giordano R."/>
            <person name="Donthu R.K."/>
            <person name="Hernandez A.G."/>
            <person name="Wright C.L."/>
            <person name="Zimin A.V."/>
        </authorList>
    </citation>
    <scope>NUCLEOTIDE SEQUENCE [LARGE SCALE GENOMIC DNA]</scope>
    <source>
        <tissue evidence="4">Whole aphids</tissue>
    </source>
</reference>
<dbReference type="Pfam" id="PF21530">
    <property type="entry name" value="Pif1_2B_dom"/>
    <property type="match status" value="1"/>
</dbReference>
<dbReference type="InterPro" id="IPR027417">
    <property type="entry name" value="P-loop_NTPase"/>
</dbReference>
<dbReference type="Pfam" id="PF05970">
    <property type="entry name" value="PIF1"/>
    <property type="match status" value="1"/>
</dbReference>
<gene>
    <name evidence="4" type="ORF">AGLY_004564</name>
</gene>
<keyword evidence="1" id="KW-0378">Hydrolase</keyword>
<evidence type="ECO:0000259" key="2">
    <source>
        <dbReference type="Pfam" id="PF05970"/>
    </source>
</evidence>
<dbReference type="SUPFAM" id="SSF52540">
    <property type="entry name" value="P-loop containing nucleoside triphosphate hydrolases"/>
    <property type="match status" value="2"/>
</dbReference>
<dbReference type="GO" id="GO:0016787">
    <property type="term" value="F:hydrolase activity"/>
    <property type="evidence" value="ECO:0007669"/>
    <property type="project" value="UniProtKB-KW"/>
</dbReference>
<dbReference type="EC" id="5.6.2.3" evidence="1"/>
<feature type="domain" description="DNA helicase Pif1-like 2B" evidence="3">
    <location>
        <begin position="161"/>
        <end position="207"/>
    </location>
</feature>
<dbReference type="GO" id="GO:0000723">
    <property type="term" value="P:telomere maintenance"/>
    <property type="evidence" value="ECO:0007669"/>
    <property type="project" value="InterPro"/>
</dbReference>
<dbReference type="PANTHER" id="PTHR10492">
    <property type="match status" value="1"/>
</dbReference>
<dbReference type="PANTHER" id="PTHR10492:SF57">
    <property type="entry name" value="ATP-DEPENDENT DNA HELICASE"/>
    <property type="match status" value="1"/>
</dbReference>
<evidence type="ECO:0000313" key="4">
    <source>
        <dbReference type="EMBL" id="KAE9541319.1"/>
    </source>
</evidence>
<dbReference type="Gene3D" id="3.40.50.300">
    <property type="entry name" value="P-loop containing nucleotide triphosphate hydrolases"/>
    <property type="match status" value="1"/>
</dbReference>
<accession>A0A6G0TYF1</accession>
<dbReference type="GO" id="GO:0006281">
    <property type="term" value="P:DNA repair"/>
    <property type="evidence" value="ECO:0007669"/>
    <property type="project" value="UniProtKB-KW"/>
</dbReference>
<keyword evidence="1" id="KW-0234">DNA repair</keyword>
<dbReference type="GO" id="GO:0043139">
    <property type="term" value="F:5'-3' DNA helicase activity"/>
    <property type="evidence" value="ECO:0007669"/>
    <property type="project" value="UniProtKB-EC"/>
</dbReference>
<protein>
    <recommendedName>
        <fullName evidence="1">ATP-dependent DNA helicase</fullName>
        <ecNumber evidence="1">5.6.2.3</ecNumber>
    </recommendedName>
</protein>
<comment type="catalytic activity">
    <reaction evidence="1">
        <text>ATP + H2O = ADP + phosphate + H(+)</text>
        <dbReference type="Rhea" id="RHEA:13065"/>
        <dbReference type="ChEBI" id="CHEBI:15377"/>
        <dbReference type="ChEBI" id="CHEBI:15378"/>
        <dbReference type="ChEBI" id="CHEBI:30616"/>
        <dbReference type="ChEBI" id="CHEBI:43474"/>
        <dbReference type="ChEBI" id="CHEBI:456216"/>
        <dbReference type="EC" id="5.6.2.3"/>
    </reaction>
</comment>
<proteinExistence type="inferred from homology"/>
<dbReference type="InterPro" id="IPR049163">
    <property type="entry name" value="Pif1-like_2B_dom"/>
</dbReference>
<evidence type="ECO:0000259" key="3">
    <source>
        <dbReference type="Pfam" id="PF21530"/>
    </source>
</evidence>
<comment type="cofactor">
    <cofactor evidence="1">
        <name>Mg(2+)</name>
        <dbReference type="ChEBI" id="CHEBI:18420"/>
    </cofactor>
</comment>
<dbReference type="AlphaFoldDB" id="A0A6G0TYF1"/>
<keyword evidence="1" id="KW-0227">DNA damage</keyword>
<comment type="similarity">
    <text evidence="1">Belongs to the helicase family.</text>
</comment>
<dbReference type="EMBL" id="VYZN01000013">
    <property type="protein sequence ID" value="KAE9541319.1"/>
    <property type="molecule type" value="Genomic_DNA"/>
</dbReference>
<keyword evidence="1" id="KW-0547">Nucleotide-binding</keyword>
<keyword evidence="5" id="KW-1185">Reference proteome</keyword>
<keyword evidence="1" id="KW-0067">ATP-binding</keyword>
<dbReference type="GO" id="GO:0005524">
    <property type="term" value="F:ATP binding"/>
    <property type="evidence" value="ECO:0007669"/>
    <property type="project" value="UniProtKB-KW"/>
</dbReference>
<evidence type="ECO:0000313" key="5">
    <source>
        <dbReference type="Proteomes" id="UP000475862"/>
    </source>
</evidence>
<name>A0A6G0TYF1_APHGL</name>
<dbReference type="Proteomes" id="UP000475862">
    <property type="component" value="Unassembled WGS sequence"/>
</dbReference>
<organism evidence="4 5">
    <name type="scientific">Aphis glycines</name>
    <name type="common">Soybean aphid</name>
    <dbReference type="NCBI Taxonomy" id="307491"/>
    <lineage>
        <taxon>Eukaryota</taxon>
        <taxon>Metazoa</taxon>
        <taxon>Ecdysozoa</taxon>
        <taxon>Arthropoda</taxon>
        <taxon>Hexapoda</taxon>
        <taxon>Insecta</taxon>
        <taxon>Pterygota</taxon>
        <taxon>Neoptera</taxon>
        <taxon>Paraneoptera</taxon>
        <taxon>Hemiptera</taxon>
        <taxon>Sternorrhyncha</taxon>
        <taxon>Aphidomorpha</taxon>
        <taxon>Aphidoidea</taxon>
        <taxon>Aphididae</taxon>
        <taxon>Aphidini</taxon>
        <taxon>Aphis</taxon>
        <taxon>Aphis</taxon>
    </lineage>
</organism>
<dbReference type="OrthoDB" id="6623760at2759"/>
<keyword evidence="1" id="KW-0347">Helicase</keyword>
<feature type="domain" description="DNA helicase Pif1-like DEAD-box helicase" evidence="2">
    <location>
        <begin position="9"/>
        <end position="68"/>
    </location>
</feature>
<comment type="caution">
    <text evidence="4">The sequence shown here is derived from an EMBL/GenBank/DDBJ whole genome shotgun (WGS) entry which is preliminary data.</text>
</comment>
<dbReference type="InterPro" id="IPR010285">
    <property type="entry name" value="DNA_helicase_pif1-like_DEAD"/>
</dbReference>
<evidence type="ECO:0000256" key="1">
    <source>
        <dbReference type="RuleBase" id="RU363044"/>
    </source>
</evidence>
<keyword evidence="1" id="KW-0233">DNA recombination</keyword>